<dbReference type="PANTHER" id="PTHR48287:SF1">
    <property type="entry name" value="ARM REPEAT SUPERFAMILY PROTEIN"/>
    <property type="match status" value="1"/>
</dbReference>
<keyword evidence="3" id="KW-0539">Nucleus</keyword>
<dbReference type="InterPro" id="IPR011989">
    <property type="entry name" value="ARM-like"/>
</dbReference>
<keyword evidence="8" id="KW-1185">Reference proteome</keyword>
<dbReference type="InParanoid" id="A0A165GQ92"/>
<dbReference type="InterPro" id="IPR012978">
    <property type="entry name" value="HEAT_RRP12"/>
</dbReference>
<feature type="region of interest" description="Disordered" evidence="4">
    <location>
        <begin position="1012"/>
        <end position="1201"/>
    </location>
</feature>
<dbReference type="OrthoDB" id="2192888at2759"/>
<dbReference type="PANTHER" id="PTHR48287">
    <property type="entry name" value="ARM REPEAT SUPERFAMILY PROTEIN"/>
    <property type="match status" value="1"/>
</dbReference>
<gene>
    <name evidence="7" type="ORF">LAESUDRAFT_747341</name>
</gene>
<dbReference type="STRING" id="1314785.A0A165GQ92"/>
<dbReference type="InterPro" id="IPR052087">
    <property type="entry name" value="RRP12"/>
</dbReference>
<name>A0A165GQ92_9APHY</name>
<evidence type="ECO:0000256" key="1">
    <source>
        <dbReference type="ARBA" id="ARBA00004123"/>
    </source>
</evidence>
<feature type="compositionally biased region" description="Acidic residues" evidence="4">
    <location>
        <begin position="1048"/>
        <end position="1058"/>
    </location>
</feature>
<dbReference type="Pfam" id="PF25772">
    <property type="entry name" value="HEAT_RRP12_N"/>
    <property type="match status" value="1"/>
</dbReference>
<dbReference type="EMBL" id="KV427608">
    <property type="protein sequence ID" value="KZT10658.1"/>
    <property type="molecule type" value="Genomic_DNA"/>
</dbReference>
<dbReference type="AlphaFoldDB" id="A0A165GQ92"/>
<proteinExistence type="inferred from homology"/>
<dbReference type="GO" id="GO:0005634">
    <property type="term" value="C:nucleus"/>
    <property type="evidence" value="ECO:0007669"/>
    <property type="project" value="UniProtKB-SubCell"/>
</dbReference>
<dbReference type="InterPro" id="IPR016024">
    <property type="entry name" value="ARM-type_fold"/>
</dbReference>
<dbReference type="RefSeq" id="XP_040768398.1">
    <property type="nucleotide sequence ID" value="XM_040911468.1"/>
</dbReference>
<reference evidence="7 8" key="1">
    <citation type="journal article" date="2016" name="Mol. Biol. Evol.">
        <title>Comparative Genomics of Early-Diverging Mushroom-Forming Fungi Provides Insights into the Origins of Lignocellulose Decay Capabilities.</title>
        <authorList>
            <person name="Nagy L.G."/>
            <person name="Riley R."/>
            <person name="Tritt A."/>
            <person name="Adam C."/>
            <person name="Daum C."/>
            <person name="Floudas D."/>
            <person name="Sun H."/>
            <person name="Yadav J.S."/>
            <person name="Pangilinan J."/>
            <person name="Larsson K.H."/>
            <person name="Matsuura K."/>
            <person name="Barry K."/>
            <person name="Labutti K."/>
            <person name="Kuo R."/>
            <person name="Ohm R.A."/>
            <person name="Bhattacharya S.S."/>
            <person name="Shirouzu T."/>
            <person name="Yoshinaga Y."/>
            <person name="Martin F.M."/>
            <person name="Grigoriev I.V."/>
            <person name="Hibbett D.S."/>
        </authorList>
    </citation>
    <scope>NUCLEOTIDE SEQUENCE [LARGE SCALE GENOMIC DNA]</scope>
    <source>
        <strain evidence="7 8">93-53</strain>
    </source>
</reference>
<organism evidence="7 8">
    <name type="scientific">Laetiporus sulphureus 93-53</name>
    <dbReference type="NCBI Taxonomy" id="1314785"/>
    <lineage>
        <taxon>Eukaryota</taxon>
        <taxon>Fungi</taxon>
        <taxon>Dikarya</taxon>
        <taxon>Basidiomycota</taxon>
        <taxon>Agaricomycotina</taxon>
        <taxon>Agaricomycetes</taxon>
        <taxon>Polyporales</taxon>
        <taxon>Laetiporus</taxon>
    </lineage>
</organism>
<dbReference type="SUPFAM" id="SSF48371">
    <property type="entry name" value="ARM repeat"/>
    <property type="match status" value="1"/>
</dbReference>
<dbReference type="Pfam" id="PF08161">
    <property type="entry name" value="RRP12_HEAT"/>
    <property type="match status" value="1"/>
</dbReference>
<evidence type="ECO:0000256" key="4">
    <source>
        <dbReference type="SAM" id="MobiDB-lite"/>
    </source>
</evidence>
<accession>A0A165GQ92</accession>
<dbReference type="Gene3D" id="1.25.10.10">
    <property type="entry name" value="Leucine-rich Repeat Variant"/>
    <property type="match status" value="2"/>
</dbReference>
<dbReference type="Proteomes" id="UP000076871">
    <property type="component" value="Unassembled WGS sequence"/>
</dbReference>
<feature type="compositionally biased region" description="Basic and acidic residues" evidence="4">
    <location>
        <begin position="1111"/>
        <end position="1123"/>
    </location>
</feature>
<protein>
    <submittedName>
        <fullName evidence="7">Ribosomal RNA-processing protein 12</fullName>
    </submittedName>
</protein>
<evidence type="ECO:0000256" key="2">
    <source>
        <dbReference type="ARBA" id="ARBA00007690"/>
    </source>
</evidence>
<feature type="domain" description="RRP12 HEAT" evidence="5">
    <location>
        <begin position="344"/>
        <end position="649"/>
    </location>
</feature>
<evidence type="ECO:0000256" key="3">
    <source>
        <dbReference type="ARBA" id="ARBA00023242"/>
    </source>
</evidence>
<comment type="subcellular location">
    <subcellularLocation>
        <location evidence="1">Nucleus</location>
    </subcellularLocation>
</comment>
<feature type="domain" description="RRP12 N-terminal HEAT" evidence="6">
    <location>
        <begin position="14"/>
        <end position="271"/>
    </location>
</feature>
<evidence type="ECO:0000313" key="8">
    <source>
        <dbReference type="Proteomes" id="UP000076871"/>
    </source>
</evidence>
<comment type="similarity">
    <text evidence="2">Belongs to the RRP12 family.</text>
</comment>
<evidence type="ECO:0000259" key="5">
    <source>
        <dbReference type="Pfam" id="PF08161"/>
    </source>
</evidence>
<sequence length="1245" mass="136066">MADIEQALSKIRPHTSSSLPHQKTPATLLHALEATFREQNTEGSPTAYFAALLTTLDGALQASPTTGPSLGDGDILPAVLYLLALVAPYVPIPVIQSHLDTVISLTTPIFPMLLPHAPPLRSQLGLYGSTIQALERQQLDTPGLRQAFSFILKLTLDPRPKVRKKAAELVKEVLENPPMPMLRHPYALLVAEWMVSALNEVHAGPPPRKGKKAETDISDTAVHLLALLRPVLPNLPLNSLPTITSSILLLPLLGNSYLTQSSFTILSDLLSISVEDPASSIQDQLADILDAVLASTPLKTDAILSPSWAATLGNVMLAIHAADPDACAAEVAKVWKALWPLLESEDVATRRGAAKALDMVAQCFTPSLIDAAIQERKHAEHKSVIGKIIFQTTRAFDALTFAQSIAELLSVVSSLVNHLRYRGGSRTSPTAAELLLLPLITKVGGLRPNRTFEYKEAADGVLSTAMRVLGPEVILRALPLNLEPADRQAGHEPRAFLLPLLAQPHPSPLGHFVTYFVPLTERMFDLQQKAAAEGRQSEAKVWSVLVEQVWAGLPGYCWGTIDLQQALTQQFSQLLSQLLYSQTDLRPAILKALKIMVESNLALTSGETSKFPESVREDAISPEAAAANVAFLRTQAESWLAVLFNVFSSVGRDNQGMVGGVVSAWATIAGEQEIAGAYVKLVELFKQNLTKLQSARDNGLKDAENITAVTQDLLILVLPHLSSADATALFNLCLSSEILENKDSGVQKRGYNILTRLAEGRKAAVDPQAVLQQLEQNVDGLTAAAKKDRFHLLTQLLSLVQSTNLHLLLSIIPEAVLGTKEPSVKARNAAFDLIVAMGRKMAEGGVVRRNMVHEMDQNEAPEAKATMEEYMTMVAGGLAGATPHMISATVTAISRLVFEFKDSISPQMQTEIFTTMLVFVTSANREIVKSVLGFIKLAVHTMPAELLRPHLKELVPALLRWSHDHKNHFKAKVRHIFERMIRRFGWEDVYACAQEEEARKVLVNIKKRKERAKRKKALNAENEDEEEPVRKRATGGDAFEDVLYGSESEIEDSDDEIPTESHTRGGKSKGTIGGARLRLDDDDPMDLLQGASSRLTDANAGRRRKPGQEAARFKTDDTGKMVIDEEDSDDGEGAVQDDLYKESLISADGFSRGPNGRIKFNKDTKKRRREREDADEDVEMVDAGTAASGKKNKRKTNVRLGHEFKAKKAGGDIKKGGVEPYAYVPLSQAAKKQGRRNRVGIAGKR</sequence>
<dbReference type="InterPro" id="IPR057860">
    <property type="entry name" value="HEAT_RRP12_N"/>
</dbReference>
<dbReference type="GeneID" id="63828496"/>
<evidence type="ECO:0000313" key="7">
    <source>
        <dbReference type="EMBL" id="KZT10658.1"/>
    </source>
</evidence>
<dbReference type="FunCoup" id="A0A165GQ92">
    <property type="interactions" value="374"/>
</dbReference>
<evidence type="ECO:0000259" key="6">
    <source>
        <dbReference type="Pfam" id="PF25772"/>
    </source>
</evidence>